<proteinExistence type="predicted"/>
<feature type="region of interest" description="Disordered" evidence="1">
    <location>
        <begin position="1"/>
        <end position="105"/>
    </location>
</feature>
<name>A0A9N8YP18_FUNMO</name>
<evidence type="ECO:0000256" key="1">
    <source>
        <dbReference type="SAM" id="MobiDB-lite"/>
    </source>
</evidence>
<feature type="compositionally biased region" description="Low complexity" evidence="1">
    <location>
        <begin position="481"/>
        <end position="498"/>
    </location>
</feature>
<evidence type="ECO:0000313" key="3">
    <source>
        <dbReference type="EMBL" id="CAG8437085.1"/>
    </source>
</evidence>
<keyword evidence="2" id="KW-0472">Membrane</keyword>
<feature type="transmembrane region" description="Helical" evidence="2">
    <location>
        <begin position="302"/>
        <end position="322"/>
    </location>
</feature>
<organism evidence="3 4">
    <name type="scientific">Funneliformis mosseae</name>
    <name type="common">Endomycorrhizal fungus</name>
    <name type="synonym">Glomus mosseae</name>
    <dbReference type="NCBI Taxonomy" id="27381"/>
    <lineage>
        <taxon>Eukaryota</taxon>
        <taxon>Fungi</taxon>
        <taxon>Fungi incertae sedis</taxon>
        <taxon>Mucoromycota</taxon>
        <taxon>Glomeromycotina</taxon>
        <taxon>Glomeromycetes</taxon>
        <taxon>Glomerales</taxon>
        <taxon>Glomeraceae</taxon>
        <taxon>Funneliformis</taxon>
    </lineage>
</organism>
<feature type="compositionally biased region" description="Polar residues" evidence="1">
    <location>
        <begin position="27"/>
        <end position="56"/>
    </location>
</feature>
<reference evidence="3" key="1">
    <citation type="submission" date="2021-06" db="EMBL/GenBank/DDBJ databases">
        <authorList>
            <person name="Kallberg Y."/>
            <person name="Tangrot J."/>
            <person name="Rosling A."/>
        </authorList>
    </citation>
    <scope>NUCLEOTIDE SEQUENCE</scope>
    <source>
        <strain evidence="3">87-6 pot B 2015</strain>
    </source>
</reference>
<keyword evidence="2" id="KW-1133">Transmembrane helix</keyword>
<keyword evidence="4" id="KW-1185">Reference proteome</keyword>
<feature type="compositionally biased region" description="Pro residues" evidence="1">
    <location>
        <begin position="499"/>
        <end position="528"/>
    </location>
</feature>
<keyword evidence="2" id="KW-0812">Transmembrane</keyword>
<dbReference type="EMBL" id="CAJVPP010000044">
    <property type="protein sequence ID" value="CAG8437085.1"/>
    <property type="molecule type" value="Genomic_DNA"/>
</dbReference>
<sequence length="528" mass="59028">MSYFQDQYYNNGSGDQREYDGGFANNPRVQGNNIPYSTQNLNTRGSDSYMSSSTAVGTPRGRADDNDSASITSSIYSQPSVSGGAPSSNMQYYQGQPFNSMEPRGQFIRNEPFHHEDDPPSPIAASTNTHNSAVGLTQQGYQNENNYIPDYLEENHYHDFPPNSQPKLEVYDDYNNNYQNDEPYDNRYQNYSPNSQPPLDVYNDFNNINNNYQKDEPYDNRYQQDPQSQFDVYHDFNNNHPKDETYDDEGTRNNTLTGNDAYAMNIDNVTSTGKSARHSATGDHFVVTPKKGRRCALCSRKICVITTFILLVLLAGGTFFVWPRIPKIEILPATPVGDAVITLNPVATQMDMELQIEFDNRENWLPFKFNSLNVDVYNSARLSSYNRPLTTSSKKGFLIPGRAKTKVSIPISIDYVGSQPNDPVIQDFISACTQPPEGETRGVLNLRLDFKMLIMGLDWVHKPTKTIPVAEFQCPFEVARPSPLDAPATTPDPASDPAAEPPKQPADPAAEPPKQPADPAVEPPKQPA</sequence>
<protein>
    <submittedName>
        <fullName evidence="3">2269_t:CDS:1</fullName>
    </submittedName>
</protein>
<evidence type="ECO:0000313" key="4">
    <source>
        <dbReference type="Proteomes" id="UP000789375"/>
    </source>
</evidence>
<dbReference type="AlphaFoldDB" id="A0A9N8YP18"/>
<dbReference type="Proteomes" id="UP000789375">
    <property type="component" value="Unassembled WGS sequence"/>
</dbReference>
<feature type="region of interest" description="Disordered" evidence="1">
    <location>
        <begin position="480"/>
        <end position="528"/>
    </location>
</feature>
<feature type="region of interest" description="Disordered" evidence="1">
    <location>
        <begin position="237"/>
        <end position="259"/>
    </location>
</feature>
<feature type="compositionally biased region" description="Polar residues" evidence="1">
    <location>
        <begin position="1"/>
        <end position="14"/>
    </location>
</feature>
<accession>A0A9N8YP18</accession>
<gene>
    <name evidence="3" type="ORF">FMOSSE_LOCUS473</name>
</gene>
<evidence type="ECO:0000256" key="2">
    <source>
        <dbReference type="SAM" id="Phobius"/>
    </source>
</evidence>
<comment type="caution">
    <text evidence="3">The sequence shown here is derived from an EMBL/GenBank/DDBJ whole genome shotgun (WGS) entry which is preliminary data.</text>
</comment>
<feature type="compositionally biased region" description="Polar residues" evidence="1">
    <location>
        <begin position="68"/>
        <end position="99"/>
    </location>
</feature>
<feature type="region of interest" description="Disordered" evidence="1">
    <location>
        <begin position="153"/>
        <end position="197"/>
    </location>
</feature>